<dbReference type="InterPro" id="IPR045338">
    <property type="entry name" value="DUF6535"/>
</dbReference>
<evidence type="ECO:0000313" key="3">
    <source>
        <dbReference type="EMBL" id="KAF9447861.1"/>
    </source>
</evidence>
<keyword evidence="1" id="KW-0472">Membrane</keyword>
<keyword evidence="4" id="KW-1185">Reference proteome</keyword>
<accession>A0A9P6C0Y2</accession>
<proteinExistence type="predicted"/>
<feature type="transmembrane region" description="Helical" evidence="1">
    <location>
        <begin position="264"/>
        <end position="288"/>
    </location>
</feature>
<keyword evidence="1" id="KW-1133">Transmembrane helix</keyword>
<evidence type="ECO:0000259" key="2">
    <source>
        <dbReference type="Pfam" id="PF20153"/>
    </source>
</evidence>
<feature type="transmembrane region" description="Helical" evidence="1">
    <location>
        <begin position="234"/>
        <end position="257"/>
    </location>
</feature>
<keyword evidence="1" id="KW-0812">Transmembrane</keyword>
<dbReference type="Pfam" id="PF20153">
    <property type="entry name" value="DUF6535"/>
    <property type="match status" value="1"/>
</dbReference>
<protein>
    <recommendedName>
        <fullName evidence="2">DUF6535 domain-containing protein</fullName>
    </recommendedName>
</protein>
<feature type="domain" description="DUF6535" evidence="2">
    <location>
        <begin position="80"/>
        <end position="259"/>
    </location>
</feature>
<feature type="transmembrane region" description="Helical" evidence="1">
    <location>
        <begin position="178"/>
        <end position="201"/>
    </location>
</feature>
<dbReference type="EMBL" id="MU151182">
    <property type="protein sequence ID" value="KAF9447861.1"/>
    <property type="molecule type" value="Genomic_DNA"/>
</dbReference>
<evidence type="ECO:0000313" key="4">
    <source>
        <dbReference type="Proteomes" id="UP000807342"/>
    </source>
</evidence>
<dbReference type="OrthoDB" id="3235960at2759"/>
<comment type="caution">
    <text evidence="3">The sequence shown here is derived from an EMBL/GenBank/DDBJ whole genome shotgun (WGS) entry which is preliminary data.</text>
</comment>
<gene>
    <name evidence="3" type="ORF">P691DRAFT_760389</name>
</gene>
<sequence length="662" mass="75714">MISTHDGNIFVPSGALVSSSELSQIPDTTLVHDARSDVTVSKHAIIQRPESRSSSSSSNSKEWLPNTPYKYPVPGRGEHWQTCHRLVQEYDKTLCGMWTEEVDKLLIFAGLFSGVVTAFIIESYQWLNLKPDPIDSANLLLSRIYAQLSGNESVIPLSSIPSPNNEARWLSSAERINICWFLSLTLSLATVLIGILCMQWLREYRHEAALPHVESISLRQMRFEGLVTWKVPDILSSLPLILQIALVLFFVGILDLLWSLNHRVAIPITIVVGILLIFLFATTLLPTFQLLWSGGHYLRVFQCAYKSPQSWIFCRLTLLIVWCLKSIPKNTKLPWSFDSFIHCRSWNDYDAVWQTARRKGEYQKQERRDDLSAGLTWITQNFKQSTDAMHVLHHCLQDVPLSTAARVVSSLDSRVEEPLGSTFKPQVLRSYTGERRFLEPHSELKRDLVMAYFHELHQLIHPESAVYQLEHIVRVMKASRHWRQRPYLQWPVQDIHAYPEDLAYEFLDCLVTGFQNSHVFTRSEILGTWKIIQDLSRSLNERNHSSGATKVVLMSALLGQLTQWLNSPSSHISLNRAERVRLCVQGLINLFFPWPSMTMGRLKLFHQNIAIVHRMMKSVNDLLAELDCAGTTAIPILESPRRDGWSSLCRQLEVTLEGKTGL</sequence>
<dbReference type="AlphaFoldDB" id="A0A9P6C0Y2"/>
<name>A0A9P6C0Y2_9AGAR</name>
<reference evidence="3" key="1">
    <citation type="submission" date="2020-11" db="EMBL/GenBank/DDBJ databases">
        <authorList>
            <consortium name="DOE Joint Genome Institute"/>
            <person name="Ahrendt S."/>
            <person name="Riley R."/>
            <person name="Andreopoulos W."/>
            <person name="Labutti K."/>
            <person name="Pangilinan J."/>
            <person name="Ruiz-Duenas F.J."/>
            <person name="Barrasa J.M."/>
            <person name="Sanchez-Garcia M."/>
            <person name="Camarero S."/>
            <person name="Miyauchi S."/>
            <person name="Serrano A."/>
            <person name="Linde D."/>
            <person name="Babiker R."/>
            <person name="Drula E."/>
            <person name="Ayuso-Fernandez I."/>
            <person name="Pacheco R."/>
            <person name="Padilla G."/>
            <person name="Ferreira P."/>
            <person name="Barriuso J."/>
            <person name="Kellner H."/>
            <person name="Castanera R."/>
            <person name="Alfaro M."/>
            <person name="Ramirez L."/>
            <person name="Pisabarro A.G."/>
            <person name="Kuo A."/>
            <person name="Tritt A."/>
            <person name="Lipzen A."/>
            <person name="He G."/>
            <person name="Yan M."/>
            <person name="Ng V."/>
            <person name="Cullen D."/>
            <person name="Martin F."/>
            <person name="Rosso M.-N."/>
            <person name="Henrissat B."/>
            <person name="Hibbett D."/>
            <person name="Martinez A.T."/>
            <person name="Grigoriev I.V."/>
        </authorList>
    </citation>
    <scope>NUCLEOTIDE SEQUENCE</scope>
    <source>
        <strain evidence="3">MF-IS2</strain>
    </source>
</reference>
<organism evidence="3 4">
    <name type="scientific">Macrolepiota fuliginosa MF-IS2</name>
    <dbReference type="NCBI Taxonomy" id="1400762"/>
    <lineage>
        <taxon>Eukaryota</taxon>
        <taxon>Fungi</taxon>
        <taxon>Dikarya</taxon>
        <taxon>Basidiomycota</taxon>
        <taxon>Agaricomycotina</taxon>
        <taxon>Agaricomycetes</taxon>
        <taxon>Agaricomycetidae</taxon>
        <taxon>Agaricales</taxon>
        <taxon>Agaricineae</taxon>
        <taxon>Agaricaceae</taxon>
        <taxon>Macrolepiota</taxon>
    </lineage>
</organism>
<dbReference type="Proteomes" id="UP000807342">
    <property type="component" value="Unassembled WGS sequence"/>
</dbReference>
<evidence type="ECO:0000256" key="1">
    <source>
        <dbReference type="SAM" id="Phobius"/>
    </source>
</evidence>